<evidence type="ECO:0000313" key="2">
    <source>
        <dbReference type="EMBL" id="KAK3285653.1"/>
    </source>
</evidence>
<organism evidence="2 3">
    <name type="scientific">Cymbomonas tetramitiformis</name>
    <dbReference type="NCBI Taxonomy" id="36881"/>
    <lineage>
        <taxon>Eukaryota</taxon>
        <taxon>Viridiplantae</taxon>
        <taxon>Chlorophyta</taxon>
        <taxon>Pyramimonadophyceae</taxon>
        <taxon>Pyramimonadales</taxon>
        <taxon>Pyramimonadaceae</taxon>
        <taxon>Cymbomonas</taxon>
    </lineage>
</organism>
<feature type="region of interest" description="Disordered" evidence="1">
    <location>
        <begin position="13"/>
        <end position="41"/>
    </location>
</feature>
<protein>
    <recommendedName>
        <fullName evidence="4">C2 domain-containing protein</fullName>
    </recommendedName>
</protein>
<evidence type="ECO:0000313" key="3">
    <source>
        <dbReference type="Proteomes" id="UP001190700"/>
    </source>
</evidence>
<accession>A0AAE0GWX8</accession>
<dbReference type="AlphaFoldDB" id="A0AAE0GWX8"/>
<evidence type="ECO:0008006" key="4">
    <source>
        <dbReference type="Google" id="ProtNLM"/>
    </source>
</evidence>
<keyword evidence="3" id="KW-1185">Reference proteome</keyword>
<dbReference type="EMBL" id="LGRX02001722">
    <property type="protein sequence ID" value="KAK3285653.1"/>
    <property type="molecule type" value="Genomic_DNA"/>
</dbReference>
<reference evidence="2 3" key="1">
    <citation type="journal article" date="2015" name="Genome Biol. Evol.">
        <title>Comparative Genomics of a Bacterivorous Green Alga Reveals Evolutionary Causalities and Consequences of Phago-Mixotrophic Mode of Nutrition.</title>
        <authorList>
            <person name="Burns J.A."/>
            <person name="Paasch A."/>
            <person name="Narechania A."/>
            <person name="Kim E."/>
        </authorList>
    </citation>
    <scope>NUCLEOTIDE SEQUENCE [LARGE SCALE GENOMIC DNA]</scope>
    <source>
        <strain evidence="2 3">PLY_AMNH</strain>
    </source>
</reference>
<proteinExistence type="predicted"/>
<comment type="caution">
    <text evidence="2">The sequence shown here is derived from an EMBL/GenBank/DDBJ whole genome shotgun (WGS) entry which is preliminary data.</text>
</comment>
<dbReference type="Proteomes" id="UP001190700">
    <property type="component" value="Unassembled WGS sequence"/>
</dbReference>
<feature type="non-terminal residue" evidence="2">
    <location>
        <position position="86"/>
    </location>
</feature>
<gene>
    <name evidence="2" type="ORF">CYMTET_6742</name>
</gene>
<feature type="compositionally biased region" description="Low complexity" evidence="1">
    <location>
        <begin position="24"/>
        <end position="39"/>
    </location>
</feature>
<name>A0AAE0GWX8_9CHLO</name>
<sequence>MIVKFQIRYHDALTGEGTSGGGPSLSRSASSSRKSSRASLVEKGKLEVQKFLGRAASHPQEFSPVEVSCSRKTATNPEWNDKLVLQ</sequence>
<evidence type="ECO:0000256" key="1">
    <source>
        <dbReference type="SAM" id="MobiDB-lite"/>
    </source>
</evidence>